<dbReference type="EMBL" id="LN650648">
    <property type="protein sequence ID" value="CEI73968.1"/>
    <property type="molecule type" value="Genomic_DNA"/>
</dbReference>
<dbReference type="NCBIfam" id="NF006160">
    <property type="entry name" value="PRK08304.1"/>
    <property type="match status" value="1"/>
</dbReference>
<sequence>MKSKRIGNRTVKLENKPTIISASSVVGPKEGEGPLREYFDIILEDDLCGQKSWELAESDMVKTAMKKTCEKANKKLEDINYMIGGDLLNQIFPASFAARDLSIPFIGIYGACSTMAEGMCISSMLIDGGFADLILSGTSSHFCAAERQFRFPLEFGNQKPMTAQWTVTGAGSVLISPKGQGPKVTHVTIGKVIDKGIDDGNNMGAAMAPAAVDTIYSYFNDTKDDPNSFDVIATGDLGKLGKEITEELLAQRGLDISKVYMDCGIEMFNMEKQDVHCGGSGCGCSATVFCGYIYKKLKNKEFNKVMLVSTGALLSPTSTLQKQTIPCVAHAVIIENKE</sequence>
<dbReference type="NCBIfam" id="TIGR02845">
    <property type="entry name" value="spore_V_AD"/>
    <property type="match status" value="1"/>
</dbReference>
<dbReference type="RefSeq" id="WP_092923672.1">
    <property type="nucleotide sequence ID" value="NZ_FJTZ01000012.1"/>
</dbReference>
<dbReference type="InterPro" id="IPR010894">
    <property type="entry name" value="SpoVAD"/>
</dbReference>
<dbReference type="NCBIfam" id="NF009069">
    <property type="entry name" value="PRK12404.1"/>
    <property type="match status" value="1"/>
</dbReference>
<keyword evidence="2" id="KW-1185">Reference proteome</keyword>
<dbReference type="InterPro" id="IPR038369">
    <property type="entry name" value="SpoVAD_sf"/>
</dbReference>
<dbReference type="GO" id="GO:0016746">
    <property type="term" value="F:acyltransferase activity"/>
    <property type="evidence" value="ECO:0007669"/>
    <property type="project" value="InterPro"/>
</dbReference>
<dbReference type="Pfam" id="PF07451">
    <property type="entry name" value="SpoVAD"/>
    <property type="match status" value="1"/>
</dbReference>
<dbReference type="Proteomes" id="UP000245695">
    <property type="component" value="Chromosome 1"/>
</dbReference>
<gene>
    <name evidence="1" type="ORF">FRIFI_2443</name>
</gene>
<accession>A0A2P2BUE6</accession>
<dbReference type="Gene3D" id="3.40.47.40">
    <property type="entry name" value="Stage V sporulation protein AD"/>
    <property type="match status" value="1"/>
</dbReference>
<dbReference type="PIRSF" id="PIRSF011570">
    <property type="entry name" value="SpoVAD"/>
    <property type="match status" value="1"/>
</dbReference>
<proteinExistence type="predicted"/>
<name>A0A2P2BUE6_9FIRM</name>
<organism evidence="1 2">
    <name type="scientific">Romboutsia hominis</name>
    <dbReference type="NCBI Taxonomy" id="1507512"/>
    <lineage>
        <taxon>Bacteria</taxon>
        <taxon>Bacillati</taxon>
        <taxon>Bacillota</taxon>
        <taxon>Clostridia</taxon>
        <taxon>Peptostreptococcales</taxon>
        <taxon>Peptostreptococcaceae</taxon>
        <taxon>Romboutsia</taxon>
    </lineage>
</organism>
<evidence type="ECO:0000313" key="2">
    <source>
        <dbReference type="Proteomes" id="UP000245695"/>
    </source>
</evidence>
<dbReference type="SUPFAM" id="SSF53901">
    <property type="entry name" value="Thiolase-like"/>
    <property type="match status" value="1"/>
</dbReference>
<protein>
    <submittedName>
        <fullName evidence="1">Stage V sporulation protein AD</fullName>
    </submittedName>
</protein>
<dbReference type="AlphaFoldDB" id="A0A2P2BUE6"/>
<dbReference type="InterPro" id="IPR016039">
    <property type="entry name" value="Thiolase-like"/>
</dbReference>
<evidence type="ECO:0000313" key="1">
    <source>
        <dbReference type="EMBL" id="CEI73968.1"/>
    </source>
</evidence>
<dbReference type="KEGG" id="rhom:FRIFI_2443"/>
<reference evidence="1 2" key="1">
    <citation type="submission" date="2014-09" db="EMBL/GenBank/DDBJ databases">
        <authorList>
            <person name="Hornung B.V."/>
        </authorList>
    </citation>
    <scope>NUCLEOTIDE SEQUENCE [LARGE SCALE GENOMIC DNA]</scope>
    <source>
        <strain evidence="1 2">FRIFI</strain>
    </source>
</reference>